<proteinExistence type="predicted"/>
<evidence type="ECO:0000313" key="3">
    <source>
        <dbReference type="Proteomes" id="UP000198525"/>
    </source>
</evidence>
<dbReference type="STRING" id="376427.SAMN04487954_101295"/>
<evidence type="ECO:0000256" key="1">
    <source>
        <dbReference type="SAM" id="Coils"/>
    </source>
</evidence>
<reference evidence="2 3" key="1">
    <citation type="submission" date="2016-10" db="EMBL/GenBank/DDBJ databases">
        <authorList>
            <person name="de Groot N.N."/>
        </authorList>
    </citation>
    <scope>NUCLEOTIDE SEQUENCE [LARGE SCALE GENOMIC DNA]</scope>
    <source>
        <strain evidence="2 3">CGMCC 1.6133</strain>
    </source>
</reference>
<dbReference type="RefSeq" id="WP_281182536.1">
    <property type="nucleotide sequence ID" value="NZ_FNES01000001.1"/>
</dbReference>
<organism evidence="2 3">
    <name type="scientific">Billgrantia gudaonensis</name>
    <dbReference type="NCBI Taxonomy" id="376427"/>
    <lineage>
        <taxon>Bacteria</taxon>
        <taxon>Pseudomonadati</taxon>
        <taxon>Pseudomonadota</taxon>
        <taxon>Gammaproteobacteria</taxon>
        <taxon>Oceanospirillales</taxon>
        <taxon>Halomonadaceae</taxon>
        <taxon>Billgrantia</taxon>
    </lineage>
</organism>
<evidence type="ECO:0000313" key="2">
    <source>
        <dbReference type="EMBL" id="SDI78094.1"/>
    </source>
</evidence>
<dbReference type="Pfam" id="PF11932">
    <property type="entry name" value="DUF3450"/>
    <property type="match status" value="1"/>
</dbReference>
<accession>A0A1G8NCW4</accession>
<keyword evidence="1" id="KW-0175">Coiled coil</keyword>
<dbReference type="InterPro" id="IPR016866">
    <property type="entry name" value="UCP028069"/>
</dbReference>
<evidence type="ECO:0008006" key="4">
    <source>
        <dbReference type="Google" id="ProtNLM"/>
    </source>
</evidence>
<protein>
    <recommendedName>
        <fullName evidence="4">DUF3450 domain-containing protein</fullName>
    </recommendedName>
</protein>
<gene>
    <name evidence="2" type="ORF">SAMN04487954_101295</name>
</gene>
<feature type="coiled-coil region" evidence="1">
    <location>
        <begin position="35"/>
        <end position="104"/>
    </location>
</feature>
<keyword evidence="3" id="KW-1185">Reference proteome</keyword>
<dbReference type="AlphaFoldDB" id="A0A1G8NCW4"/>
<sequence>MSVTPPFVASGRVLLLGTVLLSMPAAGQSPLPEAALEAQSQQAALQERIDAADESTREQLRELRRLERETRRLTAQNEERAPRLERRAENLERREAALDTLEDTREALPALKRSLVARLDAWVEGDLPFLREERRARVASLEASLSDPDLSEADQLDRILGAWRAELDYGREFDAWRGYLGGEGDEEASRREVDFLRLARVGLYYLTPDGREGGVWQAEEGRWASLDEAARREVRTGLRIARDQRAPELLTLPLSQPLESHDDEEGRS</sequence>
<name>A0A1G8NCW4_9GAMM</name>
<dbReference type="EMBL" id="FNES01000001">
    <property type="protein sequence ID" value="SDI78094.1"/>
    <property type="molecule type" value="Genomic_DNA"/>
</dbReference>
<dbReference type="Proteomes" id="UP000198525">
    <property type="component" value="Unassembled WGS sequence"/>
</dbReference>